<evidence type="ECO:0000313" key="11">
    <source>
        <dbReference type="EMBL" id="CAL1173241.1"/>
    </source>
</evidence>
<proteinExistence type="predicted"/>
<evidence type="ECO:0000256" key="5">
    <source>
        <dbReference type="ARBA" id="ARBA00023043"/>
    </source>
</evidence>
<evidence type="ECO:0000259" key="8">
    <source>
        <dbReference type="Pfam" id="PF01170"/>
    </source>
</evidence>
<dbReference type="SUPFAM" id="SSF53335">
    <property type="entry name" value="S-adenosyl-L-methionine-dependent methyltransferases"/>
    <property type="match status" value="1"/>
</dbReference>
<evidence type="ECO:0000313" key="13">
    <source>
        <dbReference type="Proteomes" id="UP001152797"/>
    </source>
</evidence>
<protein>
    <submittedName>
        <fullName evidence="12">Probable protein S-acyltransferase 23 (Probabl e palmitoyltransferase At2g14255) (Zinc finger DHHC domain-containing protein At2g14255)</fullName>
    </submittedName>
</protein>
<dbReference type="Pfam" id="PF01529">
    <property type="entry name" value="DHHC"/>
    <property type="match status" value="1"/>
</dbReference>
<reference evidence="10" key="1">
    <citation type="submission" date="2022-10" db="EMBL/GenBank/DDBJ databases">
        <authorList>
            <person name="Chen Y."/>
            <person name="Dougan E. K."/>
            <person name="Chan C."/>
            <person name="Rhodes N."/>
            <person name="Thang M."/>
        </authorList>
    </citation>
    <scope>NUCLEOTIDE SEQUENCE</scope>
</reference>
<dbReference type="CDD" id="cd02440">
    <property type="entry name" value="AdoMet_MTases"/>
    <property type="match status" value="1"/>
</dbReference>
<keyword evidence="4" id="KW-1133">Transmembrane helix</keyword>
<dbReference type="Proteomes" id="UP001152797">
    <property type="component" value="Unassembled WGS sequence"/>
</dbReference>
<dbReference type="PROSITE" id="PS50297">
    <property type="entry name" value="ANK_REP_REGION"/>
    <property type="match status" value="3"/>
</dbReference>
<evidence type="ECO:0000256" key="1">
    <source>
        <dbReference type="ARBA" id="ARBA00004141"/>
    </source>
</evidence>
<organism evidence="10">
    <name type="scientific">Cladocopium goreaui</name>
    <dbReference type="NCBI Taxonomy" id="2562237"/>
    <lineage>
        <taxon>Eukaryota</taxon>
        <taxon>Sar</taxon>
        <taxon>Alveolata</taxon>
        <taxon>Dinophyceae</taxon>
        <taxon>Suessiales</taxon>
        <taxon>Symbiodiniaceae</taxon>
        <taxon>Cladocopium</taxon>
    </lineage>
</organism>
<dbReference type="SUPFAM" id="SSF48403">
    <property type="entry name" value="Ankyrin repeat"/>
    <property type="match status" value="1"/>
</dbReference>
<dbReference type="GO" id="GO:0016409">
    <property type="term" value="F:palmitoyltransferase activity"/>
    <property type="evidence" value="ECO:0007669"/>
    <property type="project" value="InterPro"/>
</dbReference>
<accession>A0A9P1M3A2</accession>
<keyword evidence="2" id="KW-0812">Transmembrane</keyword>
<keyword evidence="5 7" id="KW-0040">ANK repeat</keyword>
<gene>
    <name evidence="10" type="ORF">C1SCF055_LOCUS44328</name>
</gene>
<dbReference type="GO" id="GO:0016020">
    <property type="term" value="C:membrane"/>
    <property type="evidence" value="ECO:0007669"/>
    <property type="project" value="UniProtKB-SubCell"/>
</dbReference>
<dbReference type="InterPro" id="IPR002110">
    <property type="entry name" value="Ankyrin_rpt"/>
</dbReference>
<comment type="caution">
    <text evidence="10">The sequence shown here is derived from an EMBL/GenBank/DDBJ whole genome shotgun (WGS) entry which is preliminary data.</text>
</comment>
<feature type="repeat" description="ANK" evidence="7">
    <location>
        <begin position="480"/>
        <end position="512"/>
    </location>
</feature>
<reference evidence="11" key="2">
    <citation type="submission" date="2024-04" db="EMBL/GenBank/DDBJ databases">
        <authorList>
            <person name="Chen Y."/>
            <person name="Shah S."/>
            <person name="Dougan E. K."/>
            <person name="Thang M."/>
            <person name="Chan C."/>
        </authorList>
    </citation>
    <scope>NUCLEOTIDE SEQUENCE [LARGE SCALE GENOMIC DNA]</scope>
</reference>
<dbReference type="EMBL" id="CAMXCT010006778">
    <property type="protein sequence ID" value="CAI4019866.1"/>
    <property type="molecule type" value="Genomic_DNA"/>
</dbReference>
<dbReference type="InterPro" id="IPR001594">
    <property type="entry name" value="Palmitoyltrfase_DHHC"/>
</dbReference>
<evidence type="ECO:0000256" key="7">
    <source>
        <dbReference type="PROSITE-ProRule" id="PRU00023"/>
    </source>
</evidence>
<dbReference type="PROSITE" id="PS50216">
    <property type="entry name" value="DHHC"/>
    <property type="match status" value="1"/>
</dbReference>
<keyword evidence="3" id="KW-0677">Repeat</keyword>
<feature type="repeat" description="ANK" evidence="7">
    <location>
        <begin position="547"/>
        <end position="579"/>
    </location>
</feature>
<dbReference type="EMBL" id="CAMXCT020006778">
    <property type="protein sequence ID" value="CAL1173241.1"/>
    <property type="molecule type" value="Genomic_DNA"/>
</dbReference>
<comment type="subcellular location">
    <subcellularLocation>
        <location evidence="1">Membrane</location>
        <topology evidence="1">Multi-pass membrane protein</topology>
    </subcellularLocation>
</comment>
<name>A0A9P1M3A2_9DINO</name>
<evidence type="ECO:0000256" key="2">
    <source>
        <dbReference type="ARBA" id="ARBA00022692"/>
    </source>
</evidence>
<keyword evidence="13" id="KW-1185">Reference proteome</keyword>
<dbReference type="PANTHER" id="PTHR24161:SF85">
    <property type="entry name" value="PALMITOYLTRANSFERASE HIP14"/>
    <property type="match status" value="1"/>
</dbReference>
<dbReference type="PROSITE" id="PS50088">
    <property type="entry name" value="ANK_REPEAT"/>
    <property type="match status" value="3"/>
</dbReference>
<dbReference type="Pfam" id="PF01170">
    <property type="entry name" value="UPF0020"/>
    <property type="match status" value="1"/>
</dbReference>
<dbReference type="GO" id="GO:0043527">
    <property type="term" value="C:tRNA methyltransferase complex"/>
    <property type="evidence" value="ECO:0007669"/>
    <property type="project" value="UniProtKB-ARBA"/>
</dbReference>
<dbReference type="SMART" id="SM00248">
    <property type="entry name" value="ANK"/>
    <property type="match status" value="4"/>
</dbReference>
<feature type="domain" description="Ribosomal RNA large subunit methyltransferase K/L-like methyltransferase" evidence="8">
    <location>
        <begin position="322"/>
        <end position="459"/>
    </location>
</feature>
<dbReference type="PANTHER" id="PTHR24161">
    <property type="entry name" value="ANK_REP_REGION DOMAIN-CONTAINING PROTEIN-RELATED"/>
    <property type="match status" value="1"/>
</dbReference>
<evidence type="ECO:0000313" key="12">
    <source>
        <dbReference type="EMBL" id="CAL4807178.1"/>
    </source>
</evidence>
<feature type="domain" description="Palmitoyltransferase DHHC" evidence="9">
    <location>
        <begin position="816"/>
        <end position="871"/>
    </location>
</feature>
<dbReference type="OrthoDB" id="199687at2759"/>
<feature type="repeat" description="ANK" evidence="7">
    <location>
        <begin position="580"/>
        <end position="612"/>
    </location>
</feature>
<dbReference type="AlphaFoldDB" id="A0A9P1M3A2"/>
<evidence type="ECO:0000259" key="9">
    <source>
        <dbReference type="Pfam" id="PF01529"/>
    </source>
</evidence>
<dbReference type="Pfam" id="PF13637">
    <property type="entry name" value="Ank_4"/>
    <property type="match status" value="1"/>
</dbReference>
<dbReference type="Gene3D" id="1.25.40.20">
    <property type="entry name" value="Ankyrin repeat-containing domain"/>
    <property type="match status" value="1"/>
</dbReference>
<dbReference type="Pfam" id="PF12796">
    <property type="entry name" value="Ank_2"/>
    <property type="match status" value="1"/>
</dbReference>
<dbReference type="EMBL" id="CAMXCT030006778">
    <property type="protein sequence ID" value="CAL4807178.1"/>
    <property type="molecule type" value="Genomic_DNA"/>
</dbReference>
<keyword evidence="6" id="KW-0472">Membrane</keyword>
<evidence type="ECO:0000256" key="6">
    <source>
        <dbReference type="ARBA" id="ARBA00023136"/>
    </source>
</evidence>
<dbReference type="InterPro" id="IPR036770">
    <property type="entry name" value="Ankyrin_rpt-contain_sf"/>
</dbReference>
<dbReference type="InterPro" id="IPR000241">
    <property type="entry name" value="RlmKL-like_Mtase"/>
</dbReference>
<evidence type="ECO:0000256" key="4">
    <source>
        <dbReference type="ARBA" id="ARBA00022989"/>
    </source>
</evidence>
<dbReference type="Gene3D" id="3.40.50.150">
    <property type="entry name" value="Vaccinia Virus protein VP39"/>
    <property type="match status" value="1"/>
</dbReference>
<evidence type="ECO:0000313" key="10">
    <source>
        <dbReference type="EMBL" id="CAI4019866.1"/>
    </source>
</evidence>
<dbReference type="InterPro" id="IPR029063">
    <property type="entry name" value="SAM-dependent_MTases_sf"/>
</dbReference>
<evidence type="ECO:0000256" key="3">
    <source>
        <dbReference type="ARBA" id="ARBA00022737"/>
    </source>
</evidence>
<sequence>MVGQFLTGYLKRCGLEAEDVPKVAATFLGAKYCVWAASVALAVRYRPLRRVFLSRSKALFQGSASRPFAERKRLWLVDALDRLDHVKNSGRAAGSSRDLTTRASLLKKLPSRVRKAVAAGVASARAQYRAANYSWKLAGWQLLRTQERQKLGVPVKHGVITWYPWTSAKYWQLSDKLQASADSNRVWGAFTRSLGLGKLNSRGLALGLAEGTILFKFTVPIHMPLSLRPLLMQQRMHGAMYGQPIRPQWMRIPLLAGAGPGPWSKTFCWSHPGLSFGQGHTAYCSGQSSKSTGSTGSAQKLSQTRLQGAMAALAAESASDSVTQESIVVDPTCGMGTLLIAAARVWPQVSQRRLRLVGRDMNPSQLQKLYANFYSCQLDTCDVRLGDARDGQSFSDVEDGSVDALLCDLPSGAAHKASSDWKSYTSFMQLAERIIRPHGRCVLLSERKTMLLRRLLSQGVLHFDLRICMFNSTLLLDADNFNAPLHWAAWNGSHSLVEELLLHGALLRQPNAEGLQAVHLAVRNGRLSTLAALWRHEHDIIFATDSEGGTPVHHAANCGFLHVLEWLYFRGAPINVSDAYGLTPLHCAVMAGKQQTAHLLVRRRADPLAVDLKGRVPLHWAALHGRSSLLASVRWEESLGGVATLNTKDSAGKRPLQLTRRTDVCMMLHLFCLEAWSRWQKLTSTSSMSCFLHRVPPPSQPFAIIMVLLTPLFHCLNAVLVVELLQAGCANASRSLSLALVSLQLLGQLYSLRCFVVLCCGDPGYCKVFTPGQMQTGCNSVTGTSNVPERLAGFPREYVEIATSEAVELDPGGWQKEACVICGRLRAARCKHCRHCGRCVARFDHHCPWLGNCIGGRNLSMFLRFLMSTLLPPPQQRTIHIQESGSCCDLDEVLASGFEAHLADF</sequence>